<dbReference type="EMBL" id="JAEACU010000002">
    <property type="protein sequence ID" value="KAH7542317.1"/>
    <property type="molecule type" value="Genomic_DNA"/>
</dbReference>
<dbReference type="Proteomes" id="UP000813462">
    <property type="component" value="Unassembled WGS sequence"/>
</dbReference>
<name>A0A978VU22_ZIZJJ</name>
<evidence type="ECO:0000313" key="2">
    <source>
        <dbReference type="Proteomes" id="UP000813462"/>
    </source>
</evidence>
<dbReference type="Pfam" id="PF05056">
    <property type="entry name" value="DUF674"/>
    <property type="match status" value="1"/>
</dbReference>
<reference evidence="1" key="1">
    <citation type="journal article" date="2021" name="Front. Plant Sci.">
        <title>Chromosome-Scale Genome Assembly for Chinese Sour Jujube and Insights Into Its Genome Evolution and Domestication Signature.</title>
        <authorList>
            <person name="Shen L.-Y."/>
            <person name="Luo H."/>
            <person name="Wang X.-L."/>
            <person name="Wang X.-M."/>
            <person name="Qiu X.-J."/>
            <person name="Liu H."/>
            <person name="Zhou S.-S."/>
            <person name="Jia K.-H."/>
            <person name="Nie S."/>
            <person name="Bao Y.-T."/>
            <person name="Zhang R.-G."/>
            <person name="Yun Q.-Z."/>
            <person name="Chai Y.-H."/>
            <person name="Lu J.-Y."/>
            <person name="Li Y."/>
            <person name="Zhao S.-W."/>
            <person name="Mao J.-F."/>
            <person name="Jia S.-G."/>
            <person name="Mao Y.-M."/>
        </authorList>
    </citation>
    <scope>NUCLEOTIDE SEQUENCE</scope>
    <source>
        <strain evidence="1">AT0</strain>
        <tissue evidence="1">Leaf</tissue>
    </source>
</reference>
<dbReference type="InterPro" id="IPR007750">
    <property type="entry name" value="DUF674"/>
</dbReference>
<evidence type="ECO:0000313" key="1">
    <source>
        <dbReference type="EMBL" id="KAH7542317.1"/>
    </source>
</evidence>
<dbReference type="AlphaFoldDB" id="A0A978VU22"/>
<protein>
    <submittedName>
        <fullName evidence="1">Uncharacterized protein</fullName>
    </submittedName>
</protein>
<sequence length="104" mass="12142">MNNLYKSIENIDDKHFHSRAFKQMLLSPCNNAESHCSKQKLKIDQQTTKYFGYFKSTYCFGQLHHYEGCLYRCGRLMDGDVSMTKGESKRLLLVLKMEAYLSKG</sequence>
<organism evidence="1 2">
    <name type="scientific">Ziziphus jujuba var. spinosa</name>
    <dbReference type="NCBI Taxonomy" id="714518"/>
    <lineage>
        <taxon>Eukaryota</taxon>
        <taxon>Viridiplantae</taxon>
        <taxon>Streptophyta</taxon>
        <taxon>Embryophyta</taxon>
        <taxon>Tracheophyta</taxon>
        <taxon>Spermatophyta</taxon>
        <taxon>Magnoliopsida</taxon>
        <taxon>eudicotyledons</taxon>
        <taxon>Gunneridae</taxon>
        <taxon>Pentapetalae</taxon>
        <taxon>rosids</taxon>
        <taxon>fabids</taxon>
        <taxon>Rosales</taxon>
        <taxon>Rhamnaceae</taxon>
        <taxon>Paliureae</taxon>
        <taxon>Ziziphus</taxon>
    </lineage>
</organism>
<comment type="caution">
    <text evidence="1">The sequence shown here is derived from an EMBL/GenBank/DDBJ whole genome shotgun (WGS) entry which is preliminary data.</text>
</comment>
<accession>A0A978VU22</accession>
<gene>
    <name evidence="1" type="ORF">FEM48_Zijuj02G0060800</name>
</gene>
<proteinExistence type="predicted"/>